<dbReference type="InterPro" id="IPR036236">
    <property type="entry name" value="Znf_C2H2_sf"/>
</dbReference>
<keyword evidence="6" id="KW-0175">Coiled coil</keyword>
<comment type="caution">
    <text evidence="9">The sequence shown here is derived from an EMBL/GenBank/DDBJ whole genome shotgun (WGS) entry which is preliminary data.</text>
</comment>
<evidence type="ECO:0000259" key="8">
    <source>
        <dbReference type="PROSITE" id="PS50157"/>
    </source>
</evidence>
<feature type="domain" description="C2H2-type" evidence="8">
    <location>
        <begin position="111"/>
        <end position="138"/>
    </location>
</feature>
<evidence type="ECO:0000256" key="3">
    <source>
        <dbReference type="ARBA" id="ARBA00022771"/>
    </source>
</evidence>
<keyword evidence="4" id="KW-0862">Zinc</keyword>
<protein>
    <recommendedName>
        <fullName evidence="8">C2H2-type domain-containing protein</fullName>
    </recommendedName>
</protein>
<evidence type="ECO:0000256" key="4">
    <source>
        <dbReference type="ARBA" id="ARBA00022833"/>
    </source>
</evidence>
<dbReference type="Gene3D" id="3.30.160.60">
    <property type="entry name" value="Classic Zinc Finger"/>
    <property type="match status" value="4"/>
</dbReference>
<accession>A0ABQ8TSX9</accession>
<evidence type="ECO:0000256" key="5">
    <source>
        <dbReference type="PROSITE-ProRule" id="PRU00042"/>
    </source>
</evidence>
<dbReference type="InterPro" id="IPR050329">
    <property type="entry name" value="GLI_C2H2-zinc-finger"/>
</dbReference>
<keyword evidence="2" id="KW-0677">Repeat</keyword>
<proteinExistence type="predicted"/>
<dbReference type="InterPro" id="IPR013087">
    <property type="entry name" value="Znf_C2H2_type"/>
</dbReference>
<feature type="compositionally biased region" description="Polar residues" evidence="7">
    <location>
        <begin position="372"/>
        <end position="397"/>
    </location>
</feature>
<dbReference type="Proteomes" id="UP001148838">
    <property type="component" value="Unassembled WGS sequence"/>
</dbReference>
<dbReference type="SMART" id="SM00355">
    <property type="entry name" value="ZnF_C2H2"/>
    <property type="match status" value="5"/>
</dbReference>
<keyword evidence="10" id="KW-1185">Reference proteome</keyword>
<dbReference type="EMBL" id="JAJSOF020000003">
    <property type="protein sequence ID" value="KAJ4448817.1"/>
    <property type="molecule type" value="Genomic_DNA"/>
</dbReference>
<dbReference type="PROSITE" id="PS00028">
    <property type="entry name" value="ZINC_FINGER_C2H2_1"/>
    <property type="match status" value="4"/>
</dbReference>
<feature type="domain" description="C2H2-type" evidence="8">
    <location>
        <begin position="26"/>
        <end position="53"/>
    </location>
</feature>
<evidence type="ECO:0000256" key="2">
    <source>
        <dbReference type="ARBA" id="ARBA00022737"/>
    </source>
</evidence>
<feature type="domain" description="C2H2-type" evidence="8">
    <location>
        <begin position="139"/>
        <end position="166"/>
    </location>
</feature>
<evidence type="ECO:0000256" key="1">
    <source>
        <dbReference type="ARBA" id="ARBA00022723"/>
    </source>
</evidence>
<dbReference type="SUPFAM" id="SSF57667">
    <property type="entry name" value="beta-beta-alpha zinc fingers"/>
    <property type="match status" value="3"/>
</dbReference>
<gene>
    <name evidence="9" type="ORF">ANN_00208</name>
</gene>
<dbReference type="InterPro" id="IPR044822">
    <property type="entry name" value="Myb_DNA-bind_4"/>
</dbReference>
<sequence length="479" mass="56238">MRFTECEENVTGLVEDMSLHTDLKHYKCDICDETFKEKTKFDIHKSEHTNLRSHICDICQKTFTQGRLLRTHKFIHTDEKPSSNCHSCDKGYTRSRDIIEHMYVNTGEGPYVCNICKTTFTQKQSLVVHSLQHTCERPYKCNFCEKSFTQKQTLIAHTLQHKGERPYKCRVRSPVYAFSYHNNSGWSKPIAKVDGDSFLQCNDGIKVECEKPSNDLDQVVKCERAPLSAPLPSVKYEFKSYENFLMMNETSTTVHEQVYWNENTTRALIDHYKVFKSKLGTMEIRNMKKLWEILCNKINGSHKTSFTPSQCENRWRVLERNYKKIVDNNNTGKTGRIRKQFIYEDEMADVFGKKRNIQPELSLSSNTVIQEIPTSGARNISDQPIDSGRENSPSTSAEVAESPTPLKKKKTEPRKFILAQMRKDRKEYYNNMLTIEREKLQIQKEKLIERRYKNKLIEERNEILRQYLDYKIDIPSYMC</sequence>
<dbReference type="PANTHER" id="PTHR19818">
    <property type="entry name" value="ZINC FINGER PROTEIN ZIC AND GLI"/>
    <property type="match status" value="1"/>
</dbReference>
<dbReference type="Gene3D" id="1.10.10.60">
    <property type="entry name" value="Homeodomain-like"/>
    <property type="match status" value="1"/>
</dbReference>
<keyword evidence="1" id="KW-0479">Metal-binding</keyword>
<evidence type="ECO:0000313" key="9">
    <source>
        <dbReference type="EMBL" id="KAJ4448817.1"/>
    </source>
</evidence>
<dbReference type="Pfam" id="PF13912">
    <property type="entry name" value="zf-C2H2_6"/>
    <property type="match status" value="1"/>
</dbReference>
<feature type="domain" description="C2H2-type" evidence="8">
    <location>
        <begin position="83"/>
        <end position="110"/>
    </location>
</feature>
<evidence type="ECO:0000313" key="10">
    <source>
        <dbReference type="Proteomes" id="UP001148838"/>
    </source>
</evidence>
<keyword evidence="3 5" id="KW-0863">Zinc-finger</keyword>
<evidence type="ECO:0000256" key="7">
    <source>
        <dbReference type="SAM" id="MobiDB-lite"/>
    </source>
</evidence>
<organism evidence="9 10">
    <name type="scientific">Periplaneta americana</name>
    <name type="common">American cockroach</name>
    <name type="synonym">Blatta americana</name>
    <dbReference type="NCBI Taxonomy" id="6978"/>
    <lineage>
        <taxon>Eukaryota</taxon>
        <taxon>Metazoa</taxon>
        <taxon>Ecdysozoa</taxon>
        <taxon>Arthropoda</taxon>
        <taxon>Hexapoda</taxon>
        <taxon>Insecta</taxon>
        <taxon>Pterygota</taxon>
        <taxon>Neoptera</taxon>
        <taxon>Polyneoptera</taxon>
        <taxon>Dictyoptera</taxon>
        <taxon>Blattodea</taxon>
        <taxon>Blattoidea</taxon>
        <taxon>Blattidae</taxon>
        <taxon>Blattinae</taxon>
        <taxon>Periplaneta</taxon>
    </lineage>
</organism>
<name>A0ABQ8TSX9_PERAM</name>
<evidence type="ECO:0000256" key="6">
    <source>
        <dbReference type="SAM" id="Coils"/>
    </source>
</evidence>
<feature type="region of interest" description="Disordered" evidence="7">
    <location>
        <begin position="372"/>
        <end position="411"/>
    </location>
</feature>
<feature type="coiled-coil region" evidence="6">
    <location>
        <begin position="418"/>
        <end position="450"/>
    </location>
</feature>
<dbReference type="PANTHER" id="PTHR19818:SF139">
    <property type="entry name" value="PAIR-RULE PROTEIN ODD-PAIRED"/>
    <property type="match status" value="1"/>
</dbReference>
<reference evidence="9 10" key="1">
    <citation type="journal article" date="2022" name="Allergy">
        <title>Genome assembly and annotation of Periplaneta americana reveal a comprehensive cockroach allergen profile.</title>
        <authorList>
            <person name="Wang L."/>
            <person name="Xiong Q."/>
            <person name="Saelim N."/>
            <person name="Wang L."/>
            <person name="Nong W."/>
            <person name="Wan A.T."/>
            <person name="Shi M."/>
            <person name="Liu X."/>
            <person name="Cao Q."/>
            <person name="Hui J.H.L."/>
            <person name="Sookrung N."/>
            <person name="Leung T.F."/>
            <person name="Tungtrongchitr A."/>
            <person name="Tsui S.K.W."/>
        </authorList>
    </citation>
    <scope>NUCLEOTIDE SEQUENCE [LARGE SCALE GENOMIC DNA]</scope>
    <source>
        <strain evidence="9">PWHHKU_190912</strain>
    </source>
</reference>
<dbReference type="Pfam" id="PF00096">
    <property type="entry name" value="zf-C2H2"/>
    <property type="match status" value="2"/>
</dbReference>
<dbReference type="Pfam" id="PF13837">
    <property type="entry name" value="Myb_DNA-bind_4"/>
    <property type="match status" value="1"/>
</dbReference>
<feature type="domain" description="C2H2-type" evidence="8">
    <location>
        <begin position="54"/>
        <end position="81"/>
    </location>
</feature>
<dbReference type="PROSITE" id="PS50157">
    <property type="entry name" value="ZINC_FINGER_C2H2_2"/>
    <property type="match status" value="5"/>
</dbReference>